<dbReference type="EMBL" id="CP003642">
    <property type="protein sequence ID" value="AFZ23858.1"/>
    <property type="molecule type" value="Genomic_DNA"/>
</dbReference>
<dbReference type="RefSeq" id="WP_015207114.1">
    <property type="nucleotide sequence ID" value="NC_019757.1"/>
</dbReference>
<dbReference type="KEGG" id="csg:Cylst_1578"/>
<dbReference type="HOGENOM" id="CLU_870741_0_0_3"/>
<dbReference type="STRING" id="56107.Cylst_1578"/>
<dbReference type="eggNOG" id="ENOG5031XV2">
    <property type="taxonomic scope" value="Bacteria"/>
</dbReference>
<proteinExistence type="predicted"/>
<dbReference type="OrthoDB" id="582144at2"/>
<dbReference type="Proteomes" id="UP000010475">
    <property type="component" value="Chromosome"/>
</dbReference>
<accession>K9WUH7</accession>
<evidence type="ECO:0000313" key="1">
    <source>
        <dbReference type="EMBL" id="AFZ23858.1"/>
    </source>
</evidence>
<keyword evidence="2" id="KW-1185">Reference proteome</keyword>
<gene>
    <name evidence="1" type="ORF">Cylst_1578</name>
</gene>
<evidence type="ECO:0000313" key="2">
    <source>
        <dbReference type="Proteomes" id="UP000010475"/>
    </source>
</evidence>
<protein>
    <recommendedName>
        <fullName evidence="3">DUF4435 domain-containing protein</fullName>
    </recommendedName>
</protein>
<organism evidence="1 2">
    <name type="scientific">Cylindrospermum stagnale PCC 7417</name>
    <dbReference type="NCBI Taxonomy" id="56107"/>
    <lineage>
        <taxon>Bacteria</taxon>
        <taxon>Bacillati</taxon>
        <taxon>Cyanobacteriota</taxon>
        <taxon>Cyanophyceae</taxon>
        <taxon>Nostocales</taxon>
        <taxon>Nostocaceae</taxon>
        <taxon>Cylindrospermum</taxon>
    </lineage>
</organism>
<dbReference type="AlphaFoldDB" id="K9WUH7"/>
<reference evidence="1 2" key="1">
    <citation type="submission" date="2012-06" db="EMBL/GenBank/DDBJ databases">
        <title>Finished chromosome of genome of Cylindrospermum stagnale PCC 7417.</title>
        <authorList>
            <consortium name="US DOE Joint Genome Institute"/>
            <person name="Gugger M."/>
            <person name="Coursin T."/>
            <person name="Rippka R."/>
            <person name="Tandeau De Marsac N."/>
            <person name="Huntemann M."/>
            <person name="Wei C.-L."/>
            <person name="Han J."/>
            <person name="Detter J.C."/>
            <person name="Han C."/>
            <person name="Tapia R."/>
            <person name="Chen A."/>
            <person name="Kyrpides N."/>
            <person name="Mavromatis K."/>
            <person name="Markowitz V."/>
            <person name="Szeto E."/>
            <person name="Ivanova N."/>
            <person name="Pagani I."/>
            <person name="Pati A."/>
            <person name="Goodwin L."/>
            <person name="Nordberg H.P."/>
            <person name="Cantor M.N."/>
            <person name="Hua S.X."/>
            <person name="Woyke T."/>
            <person name="Kerfeld C.A."/>
        </authorList>
    </citation>
    <scope>NUCLEOTIDE SEQUENCE [LARGE SCALE GENOMIC DNA]</scope>
    <source>
        <strain evidence="1 2">PCC 7417</strain>
    </source>
</reference>
<sequence length="319" mass="37093">MQILNDLLYILIEGEPNSPEVQFINRVIYKLISETILPNINFEVLEVGGSGNFNSLAKIIYRTSNLHKTIPVIAIADKDFRTQSQVDETVGKTDSKLIENKAARIIYWQKHEWENFLLDETETIASLFNQIPTKTSQDKPFRRNTTNTLTKEKLDEWLIQYFQTSIIQELVQCLKFRFREKSNLRFSLDNPTSLLLPDIKPWYRSQIASKARESKTNIIHLKSLLDDKLQEEFWQSCLNNPNTLDFAKAKRLFRGKEALERLCKQAAQHLLIENMSDKIFVQKILLPELEKNVDSPIVREINGMLNPYFERAANSRSAS</sequence>
<evidence type="ECO:0008006" key="3">
    <source>
        <dbReference type="Google" id="ProtNLM"/>
    </source>
</evidence>
<name>K9WUH7_9NOST</name>